<sequence>MTVMRTEAMAEAATRPTMSFVAIKSEEQLDLQALHRARERLVTDRTRLINQGRGFLMKRGIRVETGRHVFQKELTRLAVEDTDDLSRRMLILLSDMASELDVINDRVAVIDAEIKALAKTDADMQRLIEIPGVGPTIATALVAAVGTGTSFEKDAISPHGSAWCRGRSRQVAMPS</sequence>
<evidence type="ECO:0000313" key="1">
    <source>
        <dbReference type="EMBL" id="SEP08770.1"/>
    </source>
</evidence>
<organism evidence="1 2">
    <name type="scientific">Salinihabitans flavidus</name>
    <dbReference type="NCBI Taxonomy" id="569882"/>
    <lineage>
        <taxon>Bacteria</taxon>
        <taxon>Pseudomonadati</taxon>
        <taxon>Pseudomonadota</taxon>
        <taxon>Alphaproteobacteria</taxon>
        <taxon>Rhodobacterales</taxon>
        <taxon>Roseobacteraceae</taxon>
        <taxon>Salinihabitans</taxon>
    </lineage>
</organism>
<name>A0A1H8UZV4_9RHOB</name>
<reference evidence="1 2" key="1">
    <citation type="submission" date="2016-10" db="EMBL/GenBank/DDBJ databases">
        <authorList>
            <person name="de Groot N.N."/>
        </authorList>
    </citation>
    <scope>NUCLEOTIDE SEQUENCE [LARGE SCALE GENOMIC DNA]</scope>
    <source>
        <strain evidence="1 2">DSM 27842</strain>
    </source>
</reference>
<proteinExistence type="predicted"/>
<dbReference type="STRING" id="569882.SAMN04490248_1242"/>
<keyword evidence="2" id="KW-1185">Reference proteome</keyword>
<protein>
    <recommendedName>
        <fullName evidence="3">Transposase IS116/IS110/IS902 family protein</fullName>
    </recommendedName>
</protein>
<dbReference type="InterPro" id="IPR047650">
    <property type="entry name" value="Transpos_IS110"/>
</dbReference>
<gene>
    <name evidence="1" type="ORF">SAMN04490248_1242</name>
</gene>
<dbReference type="PANTHER" id="PTHR33055">
    <property type="entry name" value="TRANSPOSASE FOR INSERTION SEQUENCE ELEMENT IS1111A"/>
    <property type="match status" value="1"/>
</dbReference>
<accession>A0A1H8UZV4</accession>
<evidence type="ECO:0008006" key="3">
    <source>
        <dbReference type="Google" id="ProtNLM"/>
    </source>
</evidence>
<dbReference type="Proteomes" id="UP000198893">
    <property type="component" value="Unassembled WGS sequence"/>
</dbReference>
<dbReference type="EMBL" id="FODS01000024">
    <property type="protein sequence ID" value="SEP08770.1"/>
    <property type="molecule type" value="Genomic_DNA"/>
</dbReference>
<evidence type="ECO:0000313" key="2">
    <source>
        <dbReference type="Proteomes" id="UP000198893"/>
    </source>
</evidence>
<dbReference type="PANTHER" id="PTHR33055:SF3">
    <property type="entry name" value="PUTATIVE TRANSPOSASE FOR IS117-RELATED"/>
    <property type="match status" value="1"/>
</dbReference>
<dbReference type="AlphaFoldDB" id="A0A1H8UZV4"/>